<accession>A0A1L3GQA7</accession>
<name>A0A1L3GQA7_9BACT</name>
<organism evidence="7 8">
    <name type="scientific">Syntrophotalea acetylenivorans</name>
    <dbReference type="NCBI Taxonomy" id="1842532"/>
    <lineage>
        <taxon>Bacteria</taxon>
        <taxon>Pseudomonadati</taxon>
        <taxon>Thermodesulfobacteriota</taxon>
        <taxon>Desulfuromonadia</taxon>
        <taxon>Desulfuromonadales</taxon>
        <taxon>Syntrophotaleaceae</taxon>
        <taxon>Syntrophotalea</taxon>
    </lineage>
</organism>
<evidence type="ECO:0000256" key="4">
    <source>
        <dbReference type="ARBA" id="ARBA00023136"/>
    </source>
</evidence>
<dbReference type="GO" id="GO:0016020">
    <property type="term" value="C:membrane"/>
    <property type="evidence" value="ECO:0007669"/>
    <property type="project" value="UniProtKB-SubCell"/>
</dbReference>
<comment type="subcellular location">
    <subcellularLocation>
        <location evidence="1">Membrane</location>
    </subcellularLocation>
</comment>
<evidence type="ECO:0000259" key="6">
    <source>
        <dbReference type="Pfam" id="PF00924"/>
    </source>
</evidence>
<evidence type="ECO:0000256" key="1">
    <source>
        <dbReference type="ARBA" id="ARBA00004370"/>
    </source>
</evidence>
<evidence type="ECO:0000256" key="3">
    <source>
        <dbReference type="ARBA" id="ARBA00022989"/>
    </source>
</evidence>
<dbReference type="PANTHER" id="PTHR30221:SF8">
    <property type="entry name" value="SMALL-CONDUCTANCE MECHANOSENSITIVE CHANNEL"/>
    <property type="match status" value="1"/>
</dbReference>
<gene>
    <name evidence="7" type="ORF">A7E78_09945</name>
</gene>
<dbReference type="EMBL" id="CP015519">
    <property type="protein sequence ID" value="APG28136.1"/>
    <property type="molecule type" value="Genomic_DNA"/>
</dbReference>
<dbReference type="OrthoDB" id="9784565at2"/>
<dbReference type="AlphaFoldDB" id="A0A1L3GQA7"/>
<dbReference type="Proteomes" id="UP000182517">
    <property type="component" value="Chromosome"/>
</dbReference>
<dbReference type="Gene3D" id="2.30.30.60">
    <property type="match status" value="1"/>
</dbReference>
<dbReference type="GO" id="GO:0008381">
    <property type="term" value="F:mechanosensitive monoatomic ion channel activity"/>
    <property type="evidence" value="ECO:0007669"/>
    <property type="project" value="InterPro"/>
</dbReference>
<dbReference type="STRING" id="1842532.A7E78_09945"/>
<keyword evidence="8" id="KW-1185">Reference proteome</keyword>
<dbReference type="InterPro" id="IPR045275">
    <property type="entry name" value="MscS_archaea/bacteria_type"/>
</dbReference>
<dbReference type="KEGG" id="pef:A7E78_09945"/>
<dbReference type="Gene3D" id="1.10.287.1260">
    <property type="match status" value="1"/>
</dbReference>
<dbReference type="PANTHER" id="PTHR30221">
    <property type="entry name" value="SMALL-CONDUCTANCE MECHANOSENSITIVE CHANNEL"/>
    <property type="match status" value="1"/>
</dbReference>
<feature type="transmembrane region" description="Helical" evidence="5">
    <location>
        <begin position="6"/>
        <end position="26"/>
    </location>
</feature>
<evidence type="ECO:0000256" key="5">
    <source>
        <dbReference type="SAM" id="Phobius"/>
    </source>
</evidence>
<dbReference type="InterPro" id="IPR006685">
    <property type="entry name" value="MscS_channel_2nd"/>
</dbReference>
<dbReference type="RefSeq" id="WP_072284096.1">
    <property type="nucleotide sequence ID" value="NZ_CP015519.1"/>
</dbReference>
<feature type="domain" description="Mechanosensitive ion channel MscS" evidence="6">
    <location>
        <begin position="95"/>
        <end position="157"/>
    </location>
</feature>
<sequence>MDSIMIHKAVYSLIAMVAIHLLFHLLKRYAKQTQYKYSIRKSRYFTIKRLLTIISWLLSLAVLLLIWNVDLKHVWVSATGVLALIAVAFVAVWSLVGNILAGVIIYFTSPFKIEDCIEIMPDEIRGTVLAINTFYTVLMTEDHNYINVPNTLLFQKYIKVIKTPLNKTQAIPEETTDIQKH</sequence>
<dbReference type="SUPFAM" id="SSF50182">
    <property type="entry name" value="Sm-like ribonucleoproteins"/>
    <property type="match status" value="1"/>
</dbReference>
<dbReference type="InterPro" id="IPR006686">
    <property type="entry name" value="MscS_channel_CS"/>
</dbReference>
<dbReference type="InterPro" id="IPR010920">
    <property type="entry name" value="LSM_dom_sf"/>
</dbReference>
<feature type="transmembrane region" description="Helical" evidence="5">
    <location>
        <begin position="47"/>
        <end position="69"/>
    </location>
</feature>
<protein>
    <recommendedName>
        <fullName evidence="6">Mechanosensitive ion channel MscS domain-containing protein</fullName>
    </recommendedName>
</protein>
<proteinExistence type="predicted"/>
<keyword evidence="4 5" id="KW-0472">Membrane</keyword>
<keyword evidence="2 5" id="KW-0812">Transmembrane</keyword>
<dbReference type="Pfam" id="PF00924">
    <property type="entry name" value="MS_channel_2nd"/>
    <property type="match status" value="1"/>
</dbReference>
<dbReference type="InterPro" id="IPR023408">
    <property type="entry name" value="MscS_beta-dom_sf"/>
</dbReference>
<evidence type="ECO:0000313" key="8">
    <source>
        <dbReference type="Proteomes" id="UP000182517"/>
    </source>
</evidence>
<reference evidence="7 8" key="1">
    <citation type="journal article" date="2017" name="Genome Announc.">
        <title>Complete Genome Sequences of Two Acetylene-Fermenting Pelobacter acetylenicus Strains.</title>
        <authorList>
            <person name="Sutton J.M."/>
            <person name="Baesman S.M."/>
            <person name="Fierst J.L."/>
            <person name="Poret-Peterson A.T."/>
            <person name="Oremland R.S."/>
            <person name="Dunlap D.S."/>
            <person name="Akob D.M."/>
        </authorList>
    </citation>
    <scope>NUCLEOTIDE SEQUENCE [LARGE SCALE GENOMIC DNA]</scope>
    <source>
        <strain evidence="7 8">SFB93</strain>
    </source>
</reference>
<evidence type="ECO:0000313" key="7">
    <source>
        <dbReference type="EMBL" id="APG28136.1"/>
    </source>
</evidence>
<feature type="transmembrane region" description="Helical" evidence="5">
    <location>
        <begin position="81"/>
        <end position="107"/>
    </location>
</feature>
<dbReference type="PROSITE" id="PS01246">
    <property type="entry name" value="UPF0003"/>
    <property type="match status" value="1"/>
</dbReference>
<keyword evidence="3 5" id="KW-1133">Transmembrane helix</keyword>
<evidence type="ECO:0000256" key="2">
    <source>
        <dbReference type="ARBA" id="ARBA00022692"/>
    </source>
</evidence>